<dbReference type="OrthoDB" id="1705959at2"/>
<keyword evidence="2" id="KW-1185">Reference proteome</keyword>
<dbReference type="AlphaFoldDB" id="A0A0L6JMW0"/>
<gene>
    <name evidence="1" type="ORF">Bccel_2364</name>
</gene>
<accession>A0A0L6JMW0</accession>
<dbReference type="eggNOG" id="ENOG50315CT">
    <property type="taxonomic scope" value="Bacteria"/>
</dbReference>
<dbReference type="Pfam" id="PF20353">
    <property type="entry name" value="DUF6648"/>
    <property type="match status" value="1"/>
</dbReference>
<dbReference type="RefSeq" id="WP_036941676.1">
    <property type="nucleotide sequence ID" value="NZ_JQKC01000016.1"/>
</dbReference>
<proteinExistence type="predicted"/>
<dbReference type="EMBL" id="LGTC01000001">
    <property type="protein sequence ID" value="KNY27099.1"/>
    <property type="molecule type" value="Genomic_DNA"/>
</dbReference>
<evidence type="ECO:0000313" key="2">
    <source>
        <dbReference type="Proteomes" id="UP000036923"/>
    </source>
</evidence>
<organism evidence="1 2">
    <name type="scientific">Pseudobacteroides cellulosolvens ATCC 35603 = DSM 2933</name>
    <dbReference type="NCBI Taxonomy" id="398512"/>
    <lineage>
        <taxon>Bacteria</taxon>
        <taxon>Bacillati</taxon>
        <taxon>Bacillota</taxon>
        <taxon>Clostridia</taxon>
        <taxon>Eubacteriales</taxon>
        <taxon>Oscillospiraceae</taxon>
        <taxon>Pseudobacteroides</taxon>
    </lineage>
</organism>
<name>A0A0L6JMW0_9FIRM</name>
<evidence type="ECO:0000313" key="1">
    <source>
        <dbReference type="EMBL" id="KNY27099.1"/>
    </source>
</evidence>
<protein>
    <submittedName>
        <fullName evidence="1">Uncharacterized protein</fullName>
    </submittedName>
</protein>
<dbReference type="Proteomes" id="UP000036923">
    <property type="component" value="Unassembled WGS sequence"/>
</dbReference>
<reference evidence="2" key="1">
    <citation type="submission" date="2015-07" db="EMBL/GenBank/DDBJ databases">
        <title>Near-Complete Genome Sequence of the Cellulolytic Bacterium Bacteroides (Pseudobacteroides) cellulosolvens ATCC 35603.</title>
        <authorList>
            <person name="Dassa B."/>
            <person name="Utturkar S.M."/>
            <person name="Klingeman D.M."/>
            <person name="Hurt R.A."/>
            <person name="Keller M."/>
            <person name="Xu J."/>
            <person name="Reddy Y.H.K."/>
            <person name="Borovok I."/>
            <person name="Grinberg I.R."/>
            <person name="Lamed R."/>
            <person name="Zhivin O."/>
            <person name="Bayer E.A."/>
            <person name="Brown S.D."/>
        </authorList>
    </citation>
    <scope>NUCLEOTIDE SEQUENCE [LARGE SCALE GENOMIC DNA]</scope>
    <source>
        <strain evidence="2">DSM 2933</strain>
    </source>
</reference>
<comment type="caution">
    <text evidence="1">The sequence shown here is derived from an EMBL/GenBank/DDBJ whole genome shotgun (WGS) entry which is preliminary data.</text>
</comment>
<sequence length="176" mass="21086">MILSKFDKFLIHRQSLIEQYTKGDMTKDEFIEANYAYINSTDLVPFKKLDNVKKAIFNYQYYNVIAKYYQKRAHELSHKHGAKDDFLEQANYFYSKKDHVTLKLLQLIDYQGVEAYYVRVKSPALKRKLFEIVLKDYDSLILHSKNETLLNTLIRENVFINETRTSLVDDYINKRY</sequence>
<dbReference type="InterPro" id="IPR046590">
    <property type="entry name" value="DUF6648"/>
</dbReference>